<keyword evidence="1" id="KW-0472">Membrane</keyword>
<sequence>MYRKKIYLSICFIFMMITSLVAQKRGIDWLSFEQLEDSLSLNPKKVLLFFNADWCAYCKKMEQAAFKDSKVVSLLRSSYYAVKMDVETADTIVFDGQRFINDEIGQKRSPVHQIPKLLASRESIPFSVPAIVILDTEFKVVGRYFEYLSPKKMHGILSK</sequence>
<reference evidence="2 3" key="1">
    <citation type="submission" date="2020-02" db="EMBL/GenBank/DDBJ databases">
        <title>Complete genome of Muricauda sp. 501str8.</title>
        <authorList>
            <person name="Dong B."/>
            <person name="Zhu S."/>
            <person name="Yang J."/>
            <person name="Chen J."/>
        </authorList>
    </citation>
    <scope>NUCLEOTIDE SEQUENCE [LARGE SCALE GENOMIC DNA]</scope>
    <source>
        <strain evidence="2 3">501str8</strain>
    </source>
</reference>
<dbReference type="Pfam" id="PF13899">
    <property type="entry name" value="Thioredoxin_7"/>
    <property type="match status" value="1"/>
</dbReference>
<dbReference type="Proteomes" id="UP000502928">
    <property type="component" value="Chromosome"/>
</dbReference>
<keyword evidence="1" id="KW-0812">Transmembrane</keyword>
<proteinExistence type="predicted"/>
<dbReference type="InterPro" id="IPR036249">
    <property type="entry name" value="Thioredoxin-like_sf"/>
</dbReference>
<evidence type="ECO:0000313" key="2">
    <source>
        <dbReference type="EMBL" id="QII44129.1"/>
    </source>
</evidence>
<gene>
    <name evidence="2" type="ORF">GVT53_05390</name>
</gene>
<protein>
    <submittedName>
        <fullName evidence="2">Thioredoxin fold domain-containing protein</fullName>
    </submittedName>
</protein>
<dbReference type="EMBL" id="CP049616">
    <property type="protein sequence ID" value="QII44129.1"/>
    <property type="molecule type" value="Genomic_DNA"/>
</dbReference>
<feature type="transmembrane region" description="Helical" evidence="1">
    <location>
        <begin position="6"/>
        <end position="22"/>
    </location>
</feature>
<evidence type="ECO:0000313" key="3">
    <source>
        <dbReference type="Proteomes" id="UP000502928"/>
    </source>
</evidence>
<dbReference type="Gene3D" id="3.40.30.10">
    <property type="entry name" value="Glutaredoxin"/>
    <property type="match status" value="1"/>
</dbReference>
<keyword evidence="1" id="KW-1133">Transmembrane helix</keyword>
<dbReference type="SUPFAM" id="SSF52833">
    <property type="entry name" value="Thioredoxin-like"/>
    <property type="match status" value="1"/>
</dbReference>
<dbReference type="KEGG" id="mut:GVT53_05390"/>
<dbReference type="AlphaFoldDB" id="A0A6G7J0G7"/>
<accession>A0A6G7J0G7</accession>
<evidence type="ECO:0000256" key="1">
    <source>
        <dbReference type="SAM" id="Phobius"/>
    </source>
</evidence>
<organism evidence="2 3">
    <name type="scientific">Flagellimonas oceani</name>
    <dbReference type="NCBI Taxonomy" id="2698672"/>
    <lineage>
        <taxon>Bacteria</taxon>
        <taxon>Pseudomonadati</taxon>
        <taxon>Bacteroidota</taxon>
        <taxon>Flavobacteriia</taxon>
        <taxon>Flavobacteriales</taxon>
        <taxon>Flavobacteriaceae</taxon>
        <taxon>Flagellimonas</taxon>
    </lineage>
</organism>
<keyword evidence="3" id="KW-1185">Reference proteome</keyword>
<name>A0A6G7J0G7_9FLAO</name>